<accession>A0ABT6I952</accession>
<gene>
    <name evidence="6" type="primary">ccmI</name>
    <name evidence="6" type="ORF">CUR86_18070</name>
</gene>
<dbReference type="PANTHER" id="PTHR47870:SF4">
    <property type="entry name" value="CYTOCHROME C-TYPE BIOGENESIS PROTEIN CYCH"/>
    <property type="match status" value="1"/>
</dbReference>
<name>A0ABT6I952_9GAMM</name>
<evidence type="ECO:0000313" key="7">
    <source>
        <dbReference type="Proteomes" id="UP001162135"/>
    </source>
</evidence>
<evidence type="ECO:0000313" key="6">
    <source>
        <dbReference type="EMBL" id="MDH4574136.1"/>
    </source>
</evidence>
<evidence type="ECO:0000259" key="5">
    <source>
        <dbReference type="Pfam" id="PF23892"/>
    </source>
</evidence>
<dbReference type="InterPro" id="IPR011990">
    <property type="entry name" value="TPR-like_helical_dom_sf"/>
</dbReference>
<reference evidence="6" key="2">
    <citation type="submission" date="2017-11" db="EMBL/GenBank/DDBJ databases">
        <authorList>
            <person name="Das S.K."/>
        </authorList>
    </citation>
    <scope>NUCLEOTIDE SEQUENCE</scope>
    <source>
        <strain evidence="6">S4-41</strain>
    </source>
</reference>
<dbReference type="Proteomes" id="UP001162135">
    <property type="component" value="Unassembled WGS sequence"/>
</dbReference>
<dbReference type="InterPro" id="IPR051263">
    <property type="entry name" value="C-type_cytochrome_biogenesis"/>
</dbReference>
<dbReference type="InterPro" id="IPR056412">
    <property type="entry name" value="Ig_CycH"/>
</dbReference>
<dbReference type="SUPFAM" id="SSF48452">
    <property type="entry name" value="TPR-like"/>
    <property type="match status" value="1"/>
</dbReference>
<keyword evidence="4" id="KW-1133">Transmembrane helix</keyword>
<evidence type="ECO:0000256" key="3">
    <source>
        <dbReference type="SAM" id="MobiDB-lite"/>
    </source>
</evidence>
<dbReference type="InterPro" id="IPR017560">
    <property type="entry name" value="Cyt_c_biogenesis_CcmI"/>
</dbReference>
<sequence>MIPLWTGIVALLLLSLWLLWLPLRRAAGLRDALMTFEADDRNNAENLAIYRQRLAALEAALAEGEIDRKRFAEDRLELDRRLLEDAGSTGRRPLRRVQAGRWLLPVVAVVVIAGTLGFYDQTGDRRDLALYQVIQSLTHAPPETRLAALEVEARRQDDNPKAWAELFSRYRDSGQFDKAIMTLERLVALQGRQPSLLAQLAQMKFFAAHRTLTDEVQALADETLKLDPRQPTVLGMLGIDAFDHARYPQAIDYWRRAMAGYQDAESGQALRKVIAVAQQRLAAARETPANTLDTAPDETSPVGPTSAAAAAEQLSLQVDLTLSPSLQGRLPADTPVFLVARDVDGRRPPLAISRTTLGALPRTLTLSDAQAMTAGARLSQADRVDLVARVSATGQATPQSGDLYGRLDGVEVAGSATLALDIDHAVP</sequence>
<evidence type="ECO:0000256" key="1">
    <source>
        <dbReference type="ARBA" id="ARBA00004196"/>
    </source>
</evidence>
<comment type="caution">
    <text evidence="6">The sequence shown here is derived from an EMBL/GenBank/DDBJ whole genome shotgun (WGS) entry which is preliminary data.</text>
</comment>
<feature type="domain" description="Cytochrome c-type biogenesis protein H Ig-like" evidence="5">
    <location>
        <begin position="316"/>
        <end position="423"/>
    </location>
</feature>
<dbReference type="RefSeq" id="WP_110714673.1">
    <property type="nucleotide sequence ID" value="NZ_PGFS01000001.1"/>
</dbReference>
<protein>
    <submittedName>
        <fullName evidence="6">C-type cytochrome biogenesis protein CcmI</fullName>
    </submittedName>
</protein>
<feature type="transmembrane region" description="Helical" evidence="4">
    <location>
        <begin position="102"/>
        <end position="119"/>
    </location>
</feature>
<proteinExistence type="predicted"/>
<keyword evidence="4" id="KW-0472">Membrane</keyword>
<keyword evidence="7" id="KW-1185">Reference proteome</keyword>
<organism evidence="6 7">
    <name type="scientific">Salinicola acroporae</name>
    <dbReference type="NCBI Taxonomy" id="1541440"/>
    <lineage>
        <taxon>Bacteria</taxon>
        <taxon>Pseudomonadati</taxon>
        <taxon>Pseudomonadota</taxon>
        <taxon>Gammaproteobacteria</taxon>
        <taxon>Oceanospirillales</taxon>
        <taxon>Halomonadaceae</taxon>
        <taxon>Salinicola</taxon>
    </lineage>
</organism>
<keyword evidence="4" id="KW-0812">Transmembrane</keyword>
<dbReference type="Pfam" id="PF23892">
    <property type="entry name" value="Ig_CycH"/>
    <property type="match status" value="1"/>
</dbReference>
<keyword evidence="2" id="KW-0201">Cytochrome c-type biogenesis</keyword>
<evidence type="ECO:0000256" key="4">
    <source>
        <dbReference type="SAM" id="Phobius"/>
    </source>
</evidence>
<reference evidence="6" key="1">
    <citation type="journal article" date="2015" name="Antonie Van Leeuwenhoek">
        <title>Comparative 16S rRNA signatures and multilocus sequence analysis for the genus Salinicola and description of Salinicola acroporae sp. nov., isolated from coral Acropora digitifera.</title>
        <authorList>
            <person name="Lepcha R.T."/>
            <person name="Poddar A."/>
            <person name="Schumann P."/>
            <person name="Das S.K."/>
        </authorList>
    </citation>
    <scope>NUCLEOTIDE SEQUENCE</scope>
    <source>
        <strain evidence="6">S4-41</strain>
    </source>
</reference>
<dbReference type="PANTHER" id="PTHR47870">
    <property type="entry name" value="CYTOCHROME C-TYPE BIOGENESIS PROTEIN CCMH"/>
    <property type="match status" value="1"/>
</dbReference>
<dbReference type="Gene3D" id="1.25.40.10">
    <property type="entry name" value="Tetratricopeptide repeat domain"/>
    <property type="match status" value="1"/>
</dbReference>
<evidence type="ECO:0000256" key="2">
    <source>
        <dbReference type="ARBA" id="ARBA00022748"/>
    </source>
</evidence>
<comment type="subcellular location">
    <subcellularLocation>
        <location evidence="1">Cell envelope</location>
    </subcellularLocation>
</comment>
<feature type="region of interest" description="Disordered" evidence="3">
    <location>
        <begin position="285"/>
        <end position="306"/>
    </location>
</feature>
<dbReference type="EMBL" id="PGFS01000001">
    <property type="protein sequence ID" value="MDH4574136.1"/>
    <property type="molecule type" value="Genomic_DNA"/>
</dbReference>
<dbReference type="NCBIfam" id="TIGR03142">
    <property type="entry name" value="cytochro_ccmI"/>
    <property type="match status" value="1"/>
</dbReference>